<dbReference type="SUPFAM" id="SSF51735">
    <property type="entry name" value="NAD(P)-binding Rossmann-fold domains"/>
    <property type="match status" value="1"/>
</dbReference>
<dbReference type="EMBL" id="JPVU01000039">
    <property type="protein sequence ID" value="KFN93396.1"/>
    <property type="molecule type" value="Genomic_DNA"/>
</dbReference>
<evidence type="ECO:0000313" key="3">
    <source>
        <dbReference type="EMBL" id="KFN93396.1"/>
    </source>
</evidence>
<dbReference type="InterPro" id="IPR036291">
    <property type="entry name" value="NAD(P)-bd_dom_sf"/>
</dbReference>
<dbReference type="PATRIC" id="fig|1302649.3.peg.422"/>
<gene>
    <name evidence="3" type="ORF">TMUPMC115_0422</name>
</gene>
<dbReference type="InterPro" id="IPR013131">
    <property type="entry name" value="Mannitol_DH_N"/>
</dbReference>
<dbReference type="GO" id="GO:0008926">
    <property type="term" value="F:mannitol-1-phosphate 5-dehydrogenase activity"/>
    <property type="evidence" value="ECO:0007669"/>
    <property type="project" value="UniProtKB-EC"/>
</dbReference>
<organism evidence="3 4">
    <name type="scientific">Tetragenococcus muriaticus PMC-11-5</name>
    <dbReference type="NCBI Taxonomy" id="1302649"/>
    <lineage>
        <taxon>Bacteria</taxon>
        <taxon>Bacillati</taxon>
        <taxon>Bacillota</taxon>
        <taxon>Bacilli</taxon>
        <taxon>Lactobacillales</taxon>
        <taxon>Enterococcaceae</taxon>
        <taxon>Tetragenococcus</taxon>
    </lineage>
</organism>
<evidence type="ECO:0000313" key="4">
    <source>
        <dbReference type="Proteomes" id="UP000029380"/>
    </source>
</evidence>
<dbReference type="PANTHER" id="PTHR30524">
    <property type="entry name" value="MANNITOL-1-PHOSPHATE 5-DEHYDROGENASE"/>
    <property type="match status" value="1"/>
</dbReference>
<dbReference type="GO" id="GO:0005829">
    <property type="term" value="C:cytosol"/>
    <property type="evidence" value="ECO:0007669"/>
    <property type="project" value="TreeGrafter"/>
</dbReference>
<evidence type="ECO:0000256" key="1">
    <source>
        <dbReference type="ARBA" id="ARBA00023002"/>
    </source>
</evidence>
<accession>A0A091C6G1</accession>
<protein>
    <submittedName>
        <fullName evidence="3">Mannitol-1-phosphate 5-dehydrogenase</fullName>
        <ecNumber evidence="3">1.-.-.-</ecNumber>
        <ecNumber evidence="3">1.1.1.17</ecNumber>
    </submittedName>
</protein>
<dbReference type="GO" id="GO:0019592">
    <property type="term" value="P:mannitol catabolic process"/>
    <property type="evidence" value="ECO:0007669"/>
    <property type="project" value="TreeGrafter"/>
</dbReference>
<reference evidence="3 4" key="1">
    <citation type="submission" date="2014-08" db="EMBL/GenBank/DDBJ databases">
        <title>Genome sequence of Tetragenococcus muriaticus.</title>
        <authorList>
            <person name="Chuea-nongthon C."/>
            <person name="Rodtong S."/>
            <person name="Yongsawatdigul J."/>
            <person name="Steele J.L."/>
            <person name="Liu X.-y."/>
            <person name="Speers J."/>
            <person name="Glasner J.D."/>
            <person name="Neeno-Eckwall E.C."/>
        </authorList>
    </citation>
    <scope>NUCLEOTIDE SEQUENCE [LARGE SCALE GENOMIC DNA]</scope>
    <source>
        <strain evidence="3 4">PMC-11-5</strain>
    </source>
</reference>
<proteinExistence type="predicted"/>
<dbReference type="Proteomes" id="UP000029380">
    <property type="component" value="Unassembled WGS sequence"/>
</dbReference>
<comment type="caution">
    <text evidence="3">The sequence shown here is derived from an EMBL/GenBank/DDBJ whole genome shotgun (WGS) entry which is preliminary data.</text>
</comment>
<evidence type="ECO:0000259" key="2">
    <source>
        <dbReference type="Pfam" id="PF01232"/>
    </source>
</evidence>
<feature type="domain" description="Mannitol dehydrogenase N-terminal" evidence="2">
    <location>
        <begin position="1"/>
        <end position="43"/>
    </location>
</feature>
<dbReference type="Gene3D" id="3.40.50.720">
    <property type="entry name" value="NAD(P)-binding Rossmann-like Domain"/>
    <property type="match status" value="1"/>
</dbReference>
<name>A0A091C6G1_9ENTE</name>
<dbReference type="AlphaFoldDB" id="A0A091C6G1"/>
<dbReference type="EC" id="1.1.1.17" evidence="3"/>
<dbReference type="PANTHER" id="PTHR30524:SF0">
    <property type="entry name" value="ALTRONATE OXIDOREDUCTASE-RELATED"/>
    <property type="match status" value="1"/>
</dbReference>
<sequence>MKATHFGAGNIGRGFIGEILHENGFAIDFVDINETIIDALRKTK</sequence>
<keyword evidence="1 3" id="KW-0560">Oxidoreductase</keyword>
<dbReference type="EC" id="1.-.-.-" evidence="3"/>
<dbReference type="Pfam" id="PF01232">
    <property type="entry name" value="Mannitol_dh"/>
    <property type="match status" value="1"/>
</dbReference>